<dbReference type="RefSeq" id="WP_062603358.1">
    <property type="nucleotide sequence ID" value="NZ_FCOX02000004.1"/>
</dbReference>
<reference evidence="1" key="1">
    <citation type="submission" date="2016-01" db="EMBL/GenBank/DDBJ databases">
        <authorList>
            <person name="Peeters C."/>
        </authorList>
    </citation>
    <scope>NUCLEOTIDE SEQUENCE</scope>
    <source>
        <strain evidence="1">LMG 29321</strain>
    </source>
</reference>
<dbReference type="OrthoDB" id="6556098at2"/>
<name>A0A158A6V3_9BURK</name>
<keyword evidence="2" id="KW-1185">Reference proteome</keyword>
<comment type="caution">
    <text evidence="1">The sequence shown here is derived from an EMBL/GenBank/DDBJ whole genome shotgun (WGS) entry which is preliminary data.</text>
</comment>
<dbReference type="Proteomes" id="UP000071859">
    <property type="component" value="Unassembled WGS sequence"/>
</dbReference>
<protein>
    <submittedName>
        <fullName evidence="1">Uncharacterized protein</fullName>
    </submittedName>
</protein>
<proteinExistence type="predicted"/>
<sequence length="440" mass="45365">MTTTPTIVNLNTVVTEAPAPSQLQQSGALISLGGTTLSTGSDQYCGQLSDLEAILDTGSGNATELLHMGTTFFAQGQTVGVYVLELGTADDIDDEIALLGTWITDNPGVFYSYLVPADWDDSKDNVGSVIVSNGGSGYTAAPTVTFSAPGAGTTATGTAVIQGGAVTKVNVTNPGSGYSAAPTVSFSGGSGTGAAATANLVSALDELVAQYSNPEGRTYFFVTTDSANASIYATQKSVFAVAPSPTAGSTEFQAAMPFYQWLVNNPGPANPLAPMSYRFGFGVTPWVRKGNSSSINSLLTAYCNLILTGAEGGISTACLFKGTLMDGSQASWWYGIDWFQIHVKQALAAAIINGSNENPPLLYDQAGINSLLAVAQNVANSAVTFGCALSIAVSAVPFATYTQENPDDYQAGVYNGFSAIAVGQNGFLTIKFNIDAVQFA</sequence>
<evidence type="ECO:0000313" key="2">
    <source>
        <dbReference type="Proteomes" id="UP000071859"/>
    </source>
</evidence>
<dbReference type="AlphaFoldDB" id="A0A158A6V3"/>
<dbReference type="EMBL" id="FCOX02000004">
    <property type="protein sequence ID" value="SAK53562.1"/>
    <property type="molecule type" value="Genomic_DNA"/>
</dbReference>
<accession>A0A158A6V3</accession>
<evidence type="ECO:0000313" key="1">
    <source>
        <dbReference type="EMBL" id="SAK53562.1"/>
    </source>
</evidence>
<gene>
    <name evidence="1" type="ORF">AWB78_01338</name>
</gene>
<organism evidence="1 2">
    <name type="scientific">Caballeronia calidae</name>
    <dbReference type="NCBI Taxonomy" id="1777139"/>
    <lineage>
        <taxon>Bacteria</taxon>
        <taxon>Pseudomonadati</taxon>
        <taxon>Pseudomonadota</taxon>
        <taxon>Betaproteobacteria</taxon>
        <taxon>Burkholderiales</taxon>
        <taxon>Burkholderiaceae</taxon>
        <taxon>Caballeronia</taxon>
    </lineage>
</organism>